<reference evidence="1" key="1">
    <citation type="submission" date="2016-10" db="EMBL/GenBank/DDBJ databases">
        <authorList>
            <person name="de Groot N.N."/>
        </authorList>
    </citation>
    <scope>NUCLEOTIDE SEQUENCE</scope>
</reference>
<sequence length="171" mass="19756">MQMVKKAFFFVFLTLFFILLFMPKVELYHTLEKTLAKQDIRLNEKTIEKGLFSLTVKDITLYIKGIAIAHIESIEFRTYLFYSRVMITNISIDESLHKQVPAQTDEIKIQHSVSNPLFVSLDANGSFGSILGEIALKERDIKIDFIESKDISMLKAFLTKGEKGWSYEKSF</sequence>
<name>A0A1W1CZN9_9ZZZZ</name>
<dbReference type="AlphaFoldDB" id="A0A1W1CZN9"/>
<protein>
    <submittedName>
        <fullName evidence="1">Uncharacterized protein</fullName>
    </submittedName>
</protein>
<evidence type="ECO:0000313" key="1">
    <source>
        <dbReference type="EMBL" id="SFV71185.1"/>
    </source>
</evidence>
<dbReference type="EMBL" id="FPHM01000211">
    <property type="protein sequence ID" value="SFV71185.1"/>
    <property type="molecule type" value="Genomic_DNA"/>
</dbReference>
<accession>A0A1W1CZN9</accession>
<proteinExistence type="predicted"/>
<gene>
    <name evidence="1" type="ORF">MNB_SV-13-777</name>
</gene>
<organism evidence="1">
    <name type="scientific">hydrothermal vent metagenome</name>
    <dbReference type="NCBI Taxonomy" id="652676"/>
    <lineage>
        <taxon>unclassified sequences</taxon>
        <taxon>metagenomes</taxon>
        <taxon>ecological metagenomes</taxon>
    </lineage>
</organism>